<sequence length="432" mass="49861">MFNTLKHNLGFYTPSFMRINLNYFDDLSVLGSGENEVFDAVYLHEYIHFIQDVSTTFGYSNISITADYMRFVNNTVIASKKAVFSVPLLPPKKDPFNVYDNLKLKKYYNGDEAKGELKFNGYRVIPLFLDDLNNPVPLNIIELNCTTSDGRLKKFEFGGICIMESMAYIIQTECYPDILRQSDFLYVGAEIVAKAIYPKFASNRLNVLALCDASLGVYNPGFFFCSLLESMKRDNVSFTDPVQIYLYSHCNISDRSNKPIDLRDLHSSAASQSKDQLVRYFNDNYFLDVKFWLSNMIESAFAYRRDNPDFIIKIARGGKLISNQALRNFVNQIGSPLITNANYQTKLSMPVENPHVVKSDYVWCLDQISKIYWGKRTSCELKTVCQKKGIKVDTRCDLEPWERSKDPINERCTFGDVWWHWGMKNHVPKLTR</sequence>
<accession>A0A2P8HD89</accession>
<protein>
    <submittedName>
        <fullName evidence="1">Uncharacterized protein</fullName>
    </submittedName>
</protein>
<organism evidence="1 2">
    <name type="scientific">Chitinophaga niastensis</name>
    <dbReference type="NCBI Taxonomy" id="536980"/>
    <lineage>
        <taxon>Bacteria</taxon>
        <taxon>Pseudomonadati</taxon>
        <taxon>Bacteroidota</taxon>
        <taxon>Chitinophagia</taxon>
        <taxon>Chitinophagales</taxon>
        <taxon>Chitinophagaceae</taxon>
        <taxon>Chitinophaga</taxon>
    </lineage>
</organism>
<name>A0A2P8HD89_CHINA</name>
<dbReference type="Proteomes" id="UP000240971">
    <property type="component" value="Unassembled WGS sequence"/>
</dbReference>
<dbReference type="EMBL" id="PYAW01000006">
    <property type="protein sequence ID" value="PSL44142.1"/>
    <property type="molecule type" value="Genomic_DNA"/>
</dbReference>
<evidence type="ECO:0000313" key="1">
    <source>
        <dbReference type="EMBL" id="PSL44142.1"/>
    </source>
</evidence>
<keyword evidence="2" id="KW-1185">Reference proteome</keyword>
<dbReference type="AlphaFoldDB" id="A0A2P8HD89"/>
<gene>
    <name evidence="1" type="ORF">CLV51_1067</name>
</gene>
<evidence type="ECO:0000313" key="2">
    <source>
        <dbReference type="Proteomes" id="UP000240971"/>
    </source>
</evidence>
<comment type="caution">
    <text evidence="1">The sequence shown here is derived from an EMBL/GenBank/DDBJ whole genome shotgun (WGS) entry which is preliminary data.</text>
</comment>
<proteinExistence type="predicted"/>
<reference evidence="1 2" key="1">
    <citation type="submission" date="2018-03" db="EMBL/GenBank/DDBJ databases">
        <title>Genomic Encyclopedia of Archaeal and Bacterial Type Strains, Phase II (KMG-II): from individual species to whole genera.</title>
        <authorList>
            <person name="Goeker M."/>
        </authorList>
    </citation>
    <scope>NUCLEOTIDE SEQUENCE [LARGE SCALE GENOMIC DNA]</scope>
    <source>
        <strain evidence="1 2">DSM 24859</strain>
    </source>
</reference>